<comment type="caution">
    <text evidence="5">The sequence shown here is derived from an EMBL/GenBank/DDBJ whole genome shotgun (WGS) entry which is preliminary data.</text>
</comment>
<evidence type="ECO:0000256" key="4">
    <source>
        <dbReference type="RuleBase" id="RU004508"/>
    </source>
</evidence>
<evidence type="ECO:0000313" key="5">
    <source>
        <dbReference type="EMBL" id="KZS57918.1"/>
    </source>
</evidence>
<dbReference type="AlphaFoldDB" id="A0A162DSW4"/>
<dbReference type="Proteomes" id="UP000077342">
    <property type="component" value="Unassembled WGS sequence"/>
</dbReference>
<dbReference type="InterPro" id="IPR015421">
    <property type="entry name" value="PyrdxlP-dep_Trfase_major"/>
</dbReference>
<feature type="modified residue" description="N6-(pyridoxal phosphate)lysine" evidence="3">
    <location>
        <position position="201"/>
    </location>
</feature>
<name>A0A162DSW4_9MYCO</name>
<dbReference type="EMBL" id="LWCI01000155">
    <property type="protein sequence ID" value="KZS57918.1"/>
    <property type="molecule type" value="Genomic_DNA"/>
</dbReference>
<dbReference type="RefSeq" id="WP_075512989.1">
    <property type="nucleotide sequence ID" value="NZ_CP089224.1"/>
</dbReference>
<evidence type="ECO:0000256" key="1">
    <source>
        <dbReference type="ARBA" id="ARBA00001933"/>
    </source>
</evidence>
<dbReference type="PANTHER" id="PTHR30244">
    <property type="entry name" value="TRANSAMINASE"/>
    <property type="match status" value="1"/>
</dbReference>
<dbReference type="Gene3D" id="3.40.640.10">
    <property type="entry name" value="Type I PLP-dependent aspartate aminotransferase-like (Major domain)"/>
    <property type="match status" value="1"/>
</dbReference>
<gene>
    <name evidence="5" type="ORF">A4G28_12960</name>
</gene>
<protein>
    <submittedName>
        <fullName evidence="5">DegT/DnrJ/EryC1/StrS aminotransferase</fullName>
    </submittedName>
</protein>
<dbReference type="CDD" id="cd00616">
    <property type="entry name" value="AHBA_syn"/>
    <property type="match status" value="1"/>
</dbReference>
<dbReference type="PIRSF" id="PIRSF000390">
    <property type="entry name" value="PLP_StrS"/>
    <property type="match status" value="1"/>
</dbReference>
<dbReference type="PANTHER" id="PTHR30244:SF34">
    <property type="entry name" value="DTDP-4-AMINO-4,6-DIDEOXYGALACTOSE TRANSAMINASE"/>
    <property type="match status" value="1"/>
</dbReference>
<dbReference type="InterPro" id="IPR000653">
    <property type="entry name" value="DegT/StrS_aminotransferase"/>
</dbReference>
<dbReference type="Gene3D" id="3.90.1150.10">
    <property type="entry name" value="Aspartate Aminotransferase, domain 1"/>
    <property type="match status" value="1"/>
</dbReference>
<dbReference type="GO" id="GO:0030170">
    <property type="term" value="F:pyridoxal phosphate binding"/>
    <property type="evidence" value="ECO:0007669"/>
    <property type="project" value="TreeGrafter"/>
</dbReference>
<dbReference type="InterPro" id="IPR015422">
    <property type="entry name" value="PyrdxlP-dep_Trfase_small"/>
</dbReference>
<dbReference type="SUPFAM" id="SSF53383">
    <property type="entry name" value="PLP-dependent transferases"/>
    <property type="match status" value="1"/>
</dbReference>
<sequence length="420" mass="45257">MAELALHGGAPLWSGGWPEWPQYDQATIERVTAALTSGRWTLTGGWTGVEPYERRFARRFAEFLGVPYCVSTDHGSSSLVIALEAVGVGAGDEVVVPVFTWVATATAVLNVSAVPVFADVDPGTGCVSPAAVAEAITERTKALVVVHLHSRMADMDAVGAIAKRHGLAVIEDCAQAHGARWNGRAAGSLGTVGAFSMQQGKVLTCGEGGAVCTSDAHLYDRLQQLRADSRRYPQEDPAIGYPYLTEACKVMGTNHCLPELSAALLLDQLERLPAQLQQRAQAGELLDTEIARVPGLRPLARPAQLDLPSVFAYGVQRDPDAFAGAPTDRVCAAVAAELAVRVYRADRPLHQNRLYCPETKPRYRWLRERLRPPAGTRFPGAEHLYDNLMLLPHRVLLSTPTGLEVVVAAFHKVARHAGAL</sequence>
<accession>A0A162DSW4</accession>
<dbReference type="GO" id="GO:0000271">
    <property type="term" value="P:polysaccharide biosynthetic process"/>
    <property type="evidence" value="ECO:0007669"/>
    <property type="project" value="TreeGrafter"/>
</dbReference>
<feature type="active site" description="Proton acceptor" evidence="2">
    <location>
        <position position="201"/>
    </location>
</feature>
<proteinExistence type="inferred from homology"/>
<evidence type="ECO:0000313" key="6">
    <source>
        <dbReference type="Proteomes" id="UP000077342"/>
    </source>
</evidence>
<keyword evidence="5" id="KW-0032">Aminotransferase</keyword>
<dbReference type="Pfam" id="PF01041">
    <property type="entry name" value="DegT_DnrJ_EryC1"/>
    <property type="match status" value="1"/>
</dbReference>
<keyword evidence="6" id="KW-1185">Reference proteome</keyword>
<dbReference type="GO" id="GO:0008483">
    <property type="term" value="F:transaminase activity"/>
    <property type="evidence" value="ECO:0007669"/>
    <property type="project" value="UniProtKB-KW"/>
</dbReference>
<keyword evidence="5" id="KW-0808">Transferase</keyword>
<comment type="similarity">
    <text evidence="4">Belongs to the DegT/DnrJ/EryC1 family.</text>
</comment>
<keyword evidence="3 4" id="KW-0663">Pyridoxal phosphate</keyword>
<evidence type="ECO:0000256" key="2">
    <source>
        <dbReference type="PIRSR" id="PIRSR000390-1"/>
    </source>
</evidence>
<dbReference type="InterPro" id="IPR015424">
    <property type="entry name" value="PyrdxlP-dep_Trfase"/>
</dbReference>
<comment type="cofactor">
    <cofactor evidence="1">
        <name>pyridoxal 5'-phosphate</name>
        <dbReference type="ChEBI" id="CHEBI:597326"/>
    </cofactor>
</comment>
<reference evidence="6" key="1">
    <citation type="submission" date="2016-04" db="EMBL/GenBank/DDBJ databases">
        <authorList>
            <person name="Strapagiel D."/>
            <person name="Borowka P."/>
            <person name="Marciniak B."/>
            <person name="Bakula Z."/>
            <person name="Van Ingen J."/>
            <person name="Safianowska A."/>
            <person name="Dziadek J."/>
            <person name="Jagielski T."/>
        </authorList>
    </citation>
    <scope>NUCLEOTIDE SEQUENCE [LARGE SCALE GENOMIC DNA]</scope>
    <source>
        <strain evidence="6">1010001458</strain>
    </source>
</reference>
<evidence type="ECO:0000256" key="3">
    <source>
        <dbReference type="PIRSR" id="PIRSR000390-2"/>
    </source>
</evidence>
<organism evidence="5 6">
    <name type="scientific">Mycobacterium ostraviense</name>
    <dbReference type="NCBI Taxonomy" id="2738409"/>
    <lineage>
        <taxon>Bacteria</taxon>
        <taxon>Bacillati</taxon>
        <taxon>Actinomycetota</taxon>
        <taxon>Actinomycetes</taxon>
        <taxon>Mycobacteriales</taxon>
        <taxon>Mycobacteriaceae</taxon>
        <taxon>Mycobacterium</taxon>
    </lineage>
</organism>